<reference evidence="2" key="1">
    <citation type="submission" date="2020-05" db="EMBL/GenBank/DDBJ databases">
        <title>Nod-independent and nitrogen-fixing Bradyrhizobium aeschynomene sp. nov. isolated from nodules of Aeschynomene indica.</title>
        <authorList>
            <person name="Zhang Z."/>
        </authorList>
    </citation>
    <scope>NUCLEOTIDE SEQUENCE</scope>
    <source>
        <strain evidence="2">83012</strain>
    </source>
</reference>
<evidence type="ECO:0000313" key="3">
    <source>
        <dbReference type="Proteomes" id="UP000886476"/>
    </source>
</evidence>
<organism evidence="2 3">
    <name type="scientific">Bradyrhizobium aeschynomenes</name>
    <dbReference type="NCBI Taxonomy" id="2734909"/>
    <lineage>
        <taxon>Bacteria</taxon>
        <taxon>Pseudomonadati</taxon>
        <taxon>Pseudomonadota</taxon>
        <taxon>Alphaproteobacteria</taxon>
        <taxon>Hyphomicrobiales</taxon>
        <taxon>Nitrobacteraceae</taxon>
        <taxon>Bradyrhizobium</taxon>
    </lineage>
</organism>
<keyword evidence="1" id="KW-1133">Transmembrane helix</keyword>
<comment type="caution">
    <text evidence="2">The sequence shown here is derived from an EMBL/GenBank/DDBJ whole genome shotgun (WGS) entry which is preliminary data.</text>
</comment>
<feature type="transmembrane region" description="Helical" evidence="1">
    <location>
        <begin position="46"/>
        <end position="72"/>
    </location>
</feature>
<evidence type="ECO:0000256" key="1">
    <source>
        <dbReference type="SAM" id="Phobius"/>
    </source>
</evidence>
<proteinExistence type="predicted"/>
<dbReference type="EMBL" id="JABFDN010000003">
    <property type="protein sequence ID" value="NPU65631.1"/>
    <property type="molecule type" value="Genomic_DNA"/>
</dbReference>
<dbReference type="Proteomes" id="UP000886476">
    <property type="component" value="Unassembled WGS sequence"/>
</dbReference>
<keyword evidence="3" id="KW-1185">Reference proteome</keyword>
<name>A0ABX2CBM7_9BRAD</name>
<evidence type="ECO:0000313" key="2">
    <source>
        <dbReference type="EMBL" id="NPU65631.1"/>
    </source>
</evidence>
<dbReference type="RefSeq" id="WP_172110724.1">
    <property type="nucleotide sequence ID" value="NZ_JABFDN010000003.1"/>
</dbReference>
<gene>
    <name evidence="2" type="ORF">HL667_11550</name>
</gene>
<keyword evidence="1" id="KW-0472">Membrane</keyword>
<accession>A0ABX2CBM7</accession>
<keyword evidence="1" id="KW-0812">Transmembrane</keyword>
<sequence>MQVTSILLVIVLPFAWAVLKLFNSLRTMQVKVGVGLVLSRYDNPRLFWLLVGLQSLAIGVLLAVLYAAYVVLPNQIAS</sequence>
<feature type="transmembrane region" description="Helical" evidence="1">
    <location>
        <begin position="6"/>
        <end position="25"/>
    </location>
</feature>
<protein>
    <submittedName>
        <fullName evidence="2">Uncharacterized protein</fullName>
    </submittedName>
</protein>